<feature type="compositionally biased region" description="Basic and acidic residues" evidence="1">
    <location>
        <begin position="52"/>
        <end position="62"/>
    </location>
</feature>
<feature type="region of interest" description="Disordered" evidence="1">
    <location>
        <begin position="23"/>
        <end position="78"/>
    </location>
</feature>
<evidence type="ECO:0000313" key="2">
    <source>
        <dbReference type="EMBL" id="KAG2853660.1"/>
    </source>
</evidence>
<gene>
    <name evidence="2" type="ORF">PC113_g13994</name>
</gene>
<accession>A0A8T0YVK5</accession>
<organism evidence="2 3">
    <name type="scientific">Phytophthora cactorum</name>
    <dbReference type="NCBI Taxonomy" id="29920"/>
    <lineage>
        <taxon>Eukaryota</taxon>
        <taxon>Sar</taxon>
        <taxon>Stramenopiles</taxon>
        <taxon>Oomycota</taxon>
        <taxon>Peronosporomycetes</taxon>
        <taxon>Peronosporales</taxon>
        <taxon>Peronosporaceae</taxon>
        <taxon>Phytophthora</taxon>
    </lineage>
</organism>
<evidence type="ECO:0000256" key="1">
    <source>
        <dbReference type="SAM" id="MobiDB-lite"/>
    </source>
</evidence>
<evidence type="ECO:0000313" key="3">
    <source>
        <dbReference type="Proteomes" id="UP000735874"/>
    </source>
</evidence>
<sequence length="78" mass="8477">MTTAGGDETRTVVTRATDVNNGMKTVTADLGDNTTTRSVTASGSTETTEQLGKQDDDRERRRVMWATPLDRMTSKNAP</sequence>
<dbReference type="AlphaFoldDB" id="A0A8T0YVK5"/>
<dbReference type="Proteomes" id="UP000735874">
    <property type="component" value="Unassembled WGS sequence"/>
</dbReference>
<reference evidence="2" key="1">
    <citation type="submission" date="2018-10" db="EMBL/GenBank/DDBJ databases">
        <title>Effector identification in a new, highly contiguous assembly of the strawberry crown rot pathogen Phytophthora cactorum.</title>
        <authorList>
            <person name="Armitage A.D."/>
            <person name="Nellist C.F."/>
            <person name="Bates H."/>
            <person name="Vickerstaff R.J."/>
            <person name="Harrison R.J."/>
        </authorList>
    </citation>
    <scope>NUCLEOTIDE SEQUENCE</scope>
    <source>
        <strain evidence="2">15-7</strain>
    </source>
</reference>
<protein>
    <submittedName>
        <fullName evidence="2">Uncharacterized protein</fullName>
    </submittedName>
</protein>
<feature type="compositionally biased region" description="Polar residues" evidence="1">
    <location>
        <begin position="32"/>
        <end position="51"/>
    </location>
</feature>
<proteinExistence type="predicted"/>
<dbReference type="EMBL" id="RCMG01000470">
    <property type="protein sequence ID" value="KAG2853660.1"/>
    <property type="molecule type" value="Genomic_DNA"/>
</dbReference>
<comment type="caution">
    <text evidence="2">The sequence shown here is derived from an EMBL/GenBank/DDBJ whole genome shotgun (WGS) entry which is preliminary data.</text>
</comment>
<name>A0A8T0YVK5_9STRA</name>